<dbReference type="AlphaFoldDB" id="A0A2R8CID5"/>
<organism evidence="1 2">
    <name type="scientific">Kushneria phyllosphaerae</name>
    <dbReference type="NCBI Taxonomy" id="2100822"/>
    <lineage>
        <taxon>Bacteria</taxon>
        <taxon>Pseudomonadati</taxon>
        <taxon>Pseudomonadota</taxon>
        <taxon>Gammaproteobacteria</taxon>
        <taxon>Oceanospirillales</taxon>
        <taxon>Halomonadaceae</taxon>
        <taxon>Kushneria</taxon>
    </lineage>
</organism>
<gene>
    <name evidence="1" type="ORF">KSP9073_00679</name>
</gene>
<sequence>MERPSVAFFRKWHASFATLCAERHANGESFWQVVYRNRNDKQPYTA</sequence>
<reference evidence="2" key="1">
    <citation type="submission" date="2018-03" db="EMBL/GenBank/DDBJ databases">
        <authorList>
            <person name="Navarro De La Torre S."/>
        </authorList>
    </citation>
    <scope>NUCLEOTIDE SEQUENCE [LARGE SCALE GENOMIC DNA]</scope>
    <source>
        <strain evidence="2">EAod3</strain>
    </source>
</reference>
<dbReference type="EMBL" id="ONZI01000001">
    <property type="protein sequence ID" value="SPJ32678.1"/>
    <property type="molecule type" value="Genomic_DNA"/>
</dbReference>
<protein>
    <submittedName>
        <fullName evidence="1">Uncharacterized protein</fullName>
    </submittedName>
</protein>
<proteinExistence type="predicted"/>
<evidence type="ECO:0000313" key="1">
    <source>
        <dbReference type="EMBL" id="SPJ32678.1"/>
    </source>
</evidence>
<evidence type="ECO:0000313" key="2">
    <source>
        <dbReference type="Proteomes" id="UP000244934"/>
    </source>
</evidence>
<name>A0A2R8CID5_9GAMM</name>
<keyword evidence="2" id="KW-1185">Reference proteome</keyword>
<accession>A0A2R8CID5</accession>
<dbReference type="Proteomes" id="UP000244934">
    <property type="component" value="Unassembled WGS sequence"/>
</dbReference>